<comment type="similarity">
    <text evidence="1">Belongs to the 'GDSL' lipolytic enzyme family.</text>
</comment>
<evidence type="ECO:0000256" key="2">
    <source>
        <dbReference type="ARBA" id="ARBA00022801"/>
    </source>
</evidence>
<dbReference type="Gene3D" id="3.40.50.1110">
    <property type="entry name" value="SGNH hydrolase"/>
    <property type="match status" value="1"/>
</dbReference>
<organism evidence="5 6">
    <name type="scientific">Papaver atlanticum</name>
    <dbReference type="NCBI Taxonomy" id="357466"/>
    <lineage>
        <taxon>Eukaryota</taxon>
        <taxon>Viridiplantae</taxon>
        <taxon>Streptophyta</taxon>
        <taxon>Embryophyta</taxon>
        <taxon>Tracheophyta</taxon>
        <taxon>Spermatophyta</taxon>
        <taxon>Magnoliopsida</taxon>
        <taxon>Ranunculales</taxon>
        <taxon>Papaveraceae</taxon>
        <taxon>Papaveroideae</taxon>
        <taxon>Papaver</taxon>
    </lineage>
</organism>
<dbReference type="SUPFAM" id="SSF52266">
    <property type="entry name" value="SGNH hydrolase"/>
    <property type="match status" value="1"/>
</dbReference>
<feature type="signal peptide" evidence="4">
    <location>
        <begin position="1"/>
        <end position="25"/>
    </location>
</feature>
<name>A0AAD4XLS6_9MAGN</name>
<evidence type="ECO:0000256" key="1">
    <source>
        <dbReference type="ARBA" id="ARBA00008668"/>
    </source>
</evidence>
<keyword evidence="6" id="KW-1185">Reference proteome</keyword>
<dbReference type="InterPro" id="IPR036514">
    <property type="entry name" value="SGNH_hydro_sf"/>
</dbReference>
<dbReference type="InterPro" id="IPR001087">
    <property type="entry name" value="GDSL"/>
</dbReference>
<accession>A0AAD4XLS6</accession>
<keyword evidence="3" id="KW-0443">Lipid metabolism</keyword>
<evidence type="ECO:0000313" key="5">
    <source>
        <dbReference type="EMBL" id="KAI3924835.1"/>
    </source>
</evidence>
<evidence type="ECO:0008006" key="7">
    <source>
        <dbReference type="Google" id="ProtNLM"/>
    </source>
</evidence>
<dbReference type="GO" id="GO:0016788">
    <property type="term" value="F:hydrolase activity, acting on ester bonds"/>
    <property type="evidence" value="ECO:0007669"/>
    <property type="project" value="InterPro"/>
</dbReference>
<reference evidence="5" key="1">
    <citation type="submission" date="2022-04" db="EMBL/GenBank/DDBJ databases">
        <title>A functionally conserved STORR gene fusion in Papaver species that diverged 16.8 million years ago.</title>
        <authorList>
            <person name="Catania T."/>
        </authorList>
    </citation>
    <scope>NUCLEOTIDE SEQUENCE</scope>
    <source>
        <strain evidence="5">S-188037</strain>
    </source>
</reference>
<dbReference type="GO" id="GO:0006629">
    <property type="term" value="P:lipid metabolic process"/>
    <property type="evidence" value="ECO:0007669"/>
    <property type="project" value="UniProtKB-KW"/>
</dbReference>
<comment type="caution">
    <text evidence="5">The sequence shown here is derived from an EMBL/GenBank/DDBJ whole genome shotgun (WGS) entry which is preliminary data.</text>
</comment>
<feature type="chain" id="PRO_5042104079" description="GDSL esterase/lipase" evidence="4">
    <location>
        <begin position="26"/>
        <end position="388"/>
    </location>
</feature>
<proteinExistence type="inferred from homology"/>
<keyword evidence="2" id="KW-0378">Hydrolase</keyword>
<sequence>MDTQKESNISLVVLVLFFLSYTAFAKDSKFSLIDQAVVQTHSPHARYLSKLFLFGDSYLDTGNNKFTYGSWTFPYGMTFPGIPAGRYSDGLVLTDFLASFMGMKSPMPYKQWNKINKRRVRNGMNFAHGGTGVFNTLYKEPNMTAQINTFKQYFADGVYNERDLDKSMAIVALSGNDYTQYVLDGGADEGFRAYIVKVLNQLEVNLREIEKIGLKKVVMLTMQPLGCLPKNAVSLSYEKCDEPWNNDTIFHNMLLQQIVQRLNRDTTDSPFHILDLYSAFMSVINKQGEEGSTKTGSPEFGNPLLKPCCIGTRPIINTCGIVDDSGVKQYTLCENPNDNIFWDSVHPTQSGWHAVSSALKPSFEELMLYDQLNIYLRGPSLSASVASS</sequence>
<evidence type="ECO:0000313" key="6">
    <source>
        <dbReference type="Proteomes" id="UP001202328"/>
    </source>
</evidence>
<gene>
    <name evidence="5" type="ORF">MKW98_031086</name>
</gene>
<keyword evidence="4" id="KW-0732">Signal</keyword>
<dbReference type="PANTHER" id="PTHR46020">
    <property type="entry name" value="OSJNBB0059K02.9 PROTEIN"/>
    <property type="match status" value="1"/>
</dbReference>
<dbReference type="PANTHER" id="PTHR46020:SF32">
    <property type="entry name" value="GDSL ESTERASE_LIPASE"/>
    <property type="match status" value="1"/>
</dbReference>
<evidence type="ECO:0000256" key="4">
    <source>
        <dbReference type="SAM" id="SignalP"/>
    </source>
</evidence>
<dbReference type="AlphaFoldDB" id="A0AAD4XLS6"/>
<dbReference type="Proteomes" id="UP001202328">
    <property type="component" value="Unassembled WGS sequence"/>
</dbReference>
<protein>
    <recommendedName>
        <fullName evidence="7">GDSL esterase/lipase</fullName>
    </recommendedName>
</protein>
<dbReference type="Pfam" id="PF00657">
    <property type="entry name" value="Lipase_GDSL"/>
    <property type="match status" value="1"/>
</dbReference>
<dbReference type="EMBL" id="JAJJMB010008256">
    <property type="protein sequence ID" value="KAI3924835.1"/>
    <property type="molecule type" value="Genomic_DNA"/>
</dbReference>
<evidence type="ECO:0000256" key="3">
    <source>
        <dbReference type="ARBA" id="ARBA00023098"/>
    </source>
</evidence>